<dbReference type="InterPro" id="IPR001310">
    <property type="entry name" value="Histidine_triad_HIT"/>
</dbReference>
<feature type="domain" description="HIT" evidence="4">
    <location>
        <begin position="21"/>
        <end position="130"/>
    </location>
</feature>
<feature type="active site" description="Tele-AMP-histidine intermediate" evidence="1">
    <location>
        <position position="117"/>
    </location>
</feature>
<dbReference type="PANTHER" id="PTHR46648">
    <property type="entry name" value="HIT FAMILY PROTEIN 1"/>
    <property type="match status" value="1"/>
</dbReference>
<evidence type="ECO:0000313" key="6">
    <source>
        <dbReference type="Proteomes" id="UP000239241"/>
    </source>
</evidence>
<evidence type="ECO:0000256" key="1">
    <source>
        <dbReference type="PIRSR" id="PIRSR601310-1"/>
    </source>
</evidence>
<gene>
    <name evidence="5" type="ORF">C5E16_09200</name>
</gene>
<dbReference type="PANTHER" id="PTHR46648:SF1">
    <property type="entry name" value="ADENOSINE 5'-MONOPHOSPHORAMIDASE HNT1"/>
    <property type="match status" value="1"/>
</dbReference>
<dbReference type="RefSeq" id="WP_104290412.1">
    <property type="nucleotide sequence ID" value="NZ_PSXY01000013.1"/>
</dbReference>
<dbReference type="Proteomes" id="UP000239241">
    <property type="component" value="Unassembled WGS sequence"/>
</dbReference>
<evidence type="ECO:0000256" key="2">
    <source>
        <dbReference type="PIRSR" id="PIRSR601310-3"/>
    </source>
</evidence>
<sequence length="157" mass="17065">MTAAPAVSDATRAVCPFCALLEGAPARAPLPQDVVAERERAVAFIAPRWWPRNRGHALVVPRVHVPDLYAIGREDHHAVVDLMQEVAVAMRSAYGCTGVSTRQHNEPDGGQDVFHLHVHVFPRFADDDLYGSAPLSGFATPEERLPFARLLRGALAG</sequence>
<evidence type="ECO:0000313" key="5">
    <source>
        <dbReference type="EMBL" id="PPF67365.1"/>
    </source>
</evidence>
<feature type="short sequence motif" description="Histidine triad motif" evidence="2 3">
    <location>
        <begin position="115"/>
        <end position="119"/>
    </location>
</feature>
<protein>
    <submittedName>
        <fullName evidence="5">Diadenosine tetraphosphate hydrolase</fullName>
    </submittedName>
</protein>
<dbReference type="Pfam" id="PF01230">
    <property type="entry name" value="HIT"/>
    <property type="match status" value="1"/>
</dbReference>
<dbReference type="GO" id="GO:0016787">
    <property type="term" value="F:hydrolase activity"/>
    <property type="evidence" value="ECO:0007669"/>
    <property type="project" value="UniProtKB-KW"/>
</dbReference>
<dbReference type="PROSITE" id="PS51084">
    <property type="entry name" value="HIT_2"/>
    <property type="match status" value="1"/>
</dbReference>
<dbReference type="GO" id="GO:0009117">
    <property type="term" value="P:nucleotide metabolic process"/>
    <property type="evidence" value="ECO:0007669"/>
    <property type="project" value="TreeGrafter"/>
</dbReference>
<proteinExistence type="predicted"/>
<keyword evidence="5" id="KW-0378">Hydrolase</keyword>
<evidence type="ECO:0000259" key="4">
    <source>
        <dbReference type="PROSITE" id="PS51084"/>
    </source>
</evidence>
<accession>A0A2S5VTX4</accession>
<dbReference type="Gene3D" id="3.30.428.10">
    <property type="entry name" value="HIT-like"/>
    <property type="match status" value="1"/>
</dbReference>
<dbReference type="AlphaFoldDB" id="A0A2S5VTX4"/>
<organism evidence="5 6">
    <name type="scientific">Clavibacter michiganensis</name>
    <dbReference type="NCBI Taxonomy" id="28447"/>
    <lineage>
        <taxon>Bacteria</taxon>
        <taxon>Bacillati</taxon>
        <taxon>Actinomycetota</taxon>
        <taxon>Actinomycetes</taxon>
        <taxon>Micrococcales</taxon>
        <taxon>Microbacteriaceae</taxon>
        <taxon>Clavibacter</taxon>
    </lineage>
</organism>
<evidence type="ECO:0000256" key="3">
    <source>
        <dbReference type="PROSITE-ProRule" id="PRU00464"/>
    </source>
</evidence>
<dbReference type="SUPFAM" id="SSF54197">
    <property type="entry name" value="HIT-like"/>
    <property type="match status" value="1"/>
</dbReference>
<name>A0A2S5VTX4_9MICO</name>
<dbReference type="InterPro" id="IPR036265">
    <property type="entry name" value="HIT-like_sf"/>
</dbReference>
<dbReference type="EMBL" id="PSXY01000013">
    <property type="protein sequence ID" value="PPF67365.1"/>
    <property type="molecule type" value="Genomic_DNA"/>
</dbReference>
<reference evidence="5 6" key="1">
    <citation type="submission" date="2018-02" db="EMBL/GenBank/DDBJ databases">
        <title>Bacteriophage NCPPB3778 and a type I-E CRISPR drive the evolution of the US Biological Select Agent, Rathayibacter toxicus.</title>
        <authorList>
            <person name="Davis E.W.II."/>
            <person name="Tabima J.F."/>
            <person name="Weisberg A.J."/>
            <person name="Lopes L.D."/>
            <person name="Wiseman M.S."/>
            <person name="Wiseman M.S."/>
            <person name="Pupko T."/>
            <person name="Belcher M.S."/>
            <person name="Sechler A.J."/>
            <person name="Tancos M.A."/>
            <person name="Schroeder B.K."/>
            <person name="Murray T.D."/>
            <person name="Luster D.G."/>
            <person name="Schneider W.L."/>
            <person name="Rogers E."/>
            <person name="Andreote F.D."/>
            <person name="Grunwald N.J."/>
            <person name="Putnam M.L."/>
            <person name="Chang J.H."/>
        </authorList>
    </citation>
    <scope>NUCLEOTIDE SEQUENCE [LARGE SCALE GENOMIC DNA]</scope>
    <source>
        <strain evidence="5 6">AY1B3</strain>
    </source>
</reference>
<comment type="caution">
    <text evidence="5">The sequence shown here is derived from an EMBL/GenBank/DDBJ whole genome shotgun (WGS) entry which is preliminary data.</text>
</comment>
<dbReference type="InterPro" id="IPR011146">
    <property type="entry name" value="HIT-like"/>
</dbReference>